<accession>A0ABX3UDA7</accession>
<dbReference type="Gene3D" id="3.60.15.10">
    <property type="entry name" value="Ribonuclease Z/Hydroxyacylglutathione hydrolase-like"/>
    <property type="match status" value="1"/>
</dbReference>
<dbReference type="InterPro" id="IPR001279">
    <property type="entry name" value="Metallo-B-lactamas"/>
</dbReference>
<dbReference type="RefSeq" id="WP_085006932.1">
    <property type="nucleotide sequence ID" value="NZ_MWPR01000031.1"/>
</dbReference>
<dbReference type="InterPro" id="IPR036866">
    <property type="entry name" value="RibonucZ/Hydroxyglut_hydro"/>
</dbReference>
<dbReference type="PANTHER" id="PTHR42951">
    <property type="entry name" value="METALLO-BETA-LACTAMASE DOMAIN-CONTAINING"/>
    <property type="match status" value="1"/>
</dbReference>
<evidence type="ECO:0000256" key="1">
    <source>
        <dbReference type="ARBA" id="ARBA00005250"/>
    </source>
</evidence>
<feature type="domain" description="Metallo-beta-lactamase" evidence="3">
    <location>
        <begin position="89"/>
        <end position="276"/>
    </location>
</feature>
<dbReference type="PANTHER" id="PTHR42951:SF4">
    <property type="entry name" value="ACYL-COENZYME A THIOESTERASE MBLAC2"/>
    <property type="match status" value="1"/>
</dbReference>
<comment type="caution">
    <text evidence="4">The sequence shown here is derived from an EMBL/GenBank/DDBJ whole genome shotgun (WGS) entry which is preliminary data.</text>
</comment>
<dbReference type="SUPFAM" id="SSF56281">
    <property type="entry name" value="Metallo-hydrolase/oxidoreductase"/>
    <property type="match status" value="1"/>
</dbReference>
<dbReference type="EMBL" id="MWPR01000031">
    <property type="protein sequence ID" value="ORJ48945.1"/>
    <property type="molecule type" value="Genomic_DNA"/>
</dbReference>
<protein>
    <recommendedName>
        <fullName evidence="3">Metallo-beta-lactamase domain-containing protein</fullName>
    </recommendedName>
</protein>
<evidence type="ECO:0000313" key="5">
    <source>
        <dbReference type="Proteomes" id="UP000192521"/>
    </source>
</evidence>
<comment type="similarity">
    <text evidence="1">Belongs to the metallo-beta-lactamase superfamily. Class-B beta-lactamase family.</text>
</comment>
<gene>
    <name evidence="4" type="ORF">B2M27_18320</name>
</gene>
<dbReference type="NCBIfam" id="NF000469">
    <property type="entry name" value="CAR_gen_B3"/>
    <property type="match status" value="1"/>
</dbReference>
<keyword evidence="2" id="KW-0732">Signal</keyword>
<name>A0ABX3UDA7_KLUIN</name>
<dbReference type="InterPro" id="IPR050855">
    <property type="entry name" value="NDM-1-like"/>
</dbReference>
<evidence type="ECO:0000256" key="2">
    <source>
        <dbReference type="SAM" id="SignalP"/>
    </source>
</evidence>
<dbReference type="Pfam" id="PF00753">
    <property type="entry name" value="Lactamase_B"/>
    <property type="match status" value="1"/>
</dbReference>
<dbReference type="CDD" id="cd16280">
    <property type="entry name" value="metallo-hydrolase-like_MBL-fold"/>
    <property type="match status" value="1"/>
</dbReference>
<dbReference type="Proteomes" id="UP000192521">
    <property type="component" value="Unassembled WGS sequence"/>
</dbReference>
<evidence type="ECO:0000313" key="4">
    <source>
        <dbReference type="EMBL" id="ORJ48945.1"/>
    </source>
</evidence>
<dbReference type="SMART" id="SM00849">
    <property type="entry name" value="Lactamase_B"/>
    <property type="match status" value="1"/>
</dbReference>
<keyword evidence="5" id="KW-1185">Reference proteome</keyword>
<reference evidence="4 5" key="1">
    <citation type="submission" date="2017-02" db="EMBL/GenBank/DDBJ databases">
        <title>Draft genome sequence of a Kluyvera intermedia isolate from a patient with a pancreatic abscess.</title>
        <authorList>
            <person name="Thele R."/>
        </authorList>
    </citation>
    <scope>NUCLEOTIDE SEQUENCE [LARGE SCALE GENOMIC DNA]</scope>
    <source>
        <strain evidence="4 5">FOSA7093</strain>
    </source>
</reference>
<proteinExistence type="inferred from homology"/>
<evidence type="ECO:0000259" key="3">
    <source>
        <dbReference type="SMART" id="SM00849"/>
    </source>
</evidence>
<dbReference type="NCBIfam" id="NF012229">
    <property type="entry name" value="bla_class_B_core"/>
    <property type="match status" value="1"/>
</dbReference>
<feature type="signal peptide" evidence="2">
    <location>
        <begin position="1"/>
        <end position="22"/>
    </location>
</feature>
<organism evidence="4 5">
    <name type="scientific">Kluyvera intermedia</name>
    <name type="common">Enterobacter intermedius</name>
    <dbReference type="NCBI Taxonomy" id="61648"/>
    <lineage>
        <taxon>Bacteria</taxon>
        <taxon>Pseudomonadati</taxon>
        <taxon>Pseudomonadota</taxon>
        <taxon>Gammaproteobacteria</taxon>
        <taxon>Enterobacterales</taxon>
        <taxon>Enterobacteriaceae</taxon>
        <taxon>Kluyvera</taxon>
    </lineage>
</organism>
<sequence>MLNTRSLLLALILLMAGGTANAQISQTAAAEVTPMAGCGPSSTINALFTEFGRTGKMPEELGKWLNNSEIQSIPPFKVFDNVYYVGICWVSAWLLKTNDGLVLIDTLYEPYTDRLLENIKKLGFDPADIKLILVTHGHFDHAGGISRLKALTKAKIAMTREGWIEAREDAQKSQGKPGAWTMPPAADLEIKDGEILTVGDTRIQAFATPGHTWGTASYVYDVKDGKQTYKAITVGGLGLNAIDGPKQVEAYISSIDRIKKMVNDPRHPIRVHLTAHPFSNGMIETVARLKERQPGQPHPMDDAAGIIKQLDQLRLGASERLKVEQAKTAK</sequence>
<feature type="chain" id="PRO_5045736510" description="Metallo-beta-lactamase domain-containing protein" evidence="2">
    <location>
        <begin position="23"/>
        <end position="330"/>
    </location>
</feature>